<feature type="region of interest" description="Disordered" evidence="1">
    <location>
        <begin position="53"/>
        <end position="126"/>
    </location>
</feature>
<dbReference type="GO" id="GO:0005762">
    <property type="term" value="C:mitochondrial large ribosomal subunit"/>
    <property type="evidence" value="ECO:0007669"/>
    <property type="project" value="TreeGrafter"/>
</dbReference>
<evidence type="ECO:0000313" key="2">
    <source>
        <dbReference type="EMBL" id="UJO17271.1"/>
    </source>
</evidence>
<keyword evidence="2" id="KW-0689">Ribosomal protein</keyword>
<dbReference type="AlphaFoldDB" id="A0A9Q8LGM2"/>
<name>A0A9Q8LGM2_PASFU</name>
<dbReference type="PANTHER" id="PTHR28271:SF1">
    <property type="entry name" value="LARGE RIBOSOMAL SUBUNIT PROTEIN ML60"/>
    <property type="match status" value="1"/>
</dbReference>
<dbReference type="InterPro" id="IPR016340">
    <property type="entry name" value="Ribosomal_mL60"/>
</dbReference>
<organism evidence="2 3">
    <name type="scientific">Passalora fulva</name>
    <name type="common">Tomato leaf mold</name>
    <name type="synonym">Cladosporium fulvum</name>
    <dbReference type="NCBI Taxonomy" id="5499"/>
    <lineage>
        <taxon>Eukaryota</taxon>
        <taxon>Fungi</taxon>
        <taxon>Dikarya</taxon>
        <taxon>Ascomycota</taxon>
        <taxon>Pezizomycotina</taxon>
        <taxon>Dothideomycetes</taxon>
        <taxon>Dothideomycetidae</taxon>
        <taxon>Mycosphaerellales</taxon>
        <taxon>Mycosphaerellaceae</taxon>
        <taxon>Fulvia</taxon>
    </lineage>
</organism>
<dbReference type="GeneID" id="71986439"/>
<dbReference type="Pfam" id="PF09784">
    <property type="entry name" value="L31"/>
    <property type="match status" value="2"/>
</dbReference>
<feature type="compositionally biased region" description="Basic and acidic residues" evidence="1">
    <location>
        <begin position="111"/>
        <end position="123"/>
    </location>
</feature>
<accession>A0A9Q8LGM2</accession>
<protein>
    <submittedName>
        <fullName evidence="2">54S ribosomal protein L31, mitochondrial</fullName>
    </submittedName>
</protein>
<feature type="compositionally biased region" description="Low complexity" evidence="1">
    <location>
        <begin position="63"/>
        <end position="75"/>
    </location>
</feature>
<feature type="compositionally biased region" description="Polar residues" evidence="1">
    <location>
        <begin position="53"/>
        <end position="62"/>
    </location>
</feature>
<dbReference type="RefSeq" id="XP_047761637.1">
    <property type="nucleotide sequence ID" value="XM_047905709.1"/>
</dbReference>
<evidence type="ECO:0000313" key="3">
    <source>
        <dbReference type="Proteomes" id="UP000756132"/>
    </source>
</evidence>
<dbReference type="OMA" id="KYTVFDR"/>
<dbReference type="KEGG" id="ffu:CLAFUR5_06561"/>
<reference evidence="2" key="2">
    <citation type="journal article" date="2022" name="Microb. Genom.">
        <title>A chromosome-scale genome assembly of the tomato pathogen Cladosporium fulvum reveals a compartmentalized genome architecture and the presence of a dispensable chromosome.</title>
        <authorList>
            <person name="Zaccaron A.Z."/>
            <person name="Chen L.H."/>
            <person name="Samaras A."/>
            <person name="Stergiopoulos I."/>
        </authorList>
    </citation>
    <scope>NUCLEOTIDE SEQUENCE</scope>
    <source>
        <strain evidence="2">Race5_Kim</strain>
    </source>
</reference>
<keyword evidence="2" id="KW-0687">Ribonucleoprotein</keyword>
<proteinExistence type="predicted"/>
<dbReference type="Proteomes" id="UP000756132">
    <property type="component" value="Chromosome 5"/>
</dbReference>
<dbReference type="PANTHER" id="PTHR28271">
    <property type="entry name" value="54S RIBOSOMAL PROTEIN L31, MITOCHONDRIAL"/>
    <property type="match status" value="1"/>
</dbReference>
<evidence type="ECO:0000256" key="1">
    <source>
        <dbReference type="SAM" id="MobiDB-lite"/>
    </source>
</evidence>
<dbReference type="GO" id="GO:0003735">
    <property type="term" value="F:structural constituent of ribosome"/>
    <property type="evidence" value="ECO:0007669"/>
    <property type="project" value="TreeGrafter"/>
</dbReference>
<feature type="compositionally biased region" description="Basic and acidic residues" evidence="1">
    <location>
        <begin position="91"/>
        <end position="104"/>
    </location>
</feature>
<reference evidence="2" key="1">
    <citation type="submission" date="2021-12" db="EMBL/GenBank/DDBJ databases">
        <authorList>
            <person name="Zaccaron A."/>
            <person name="Stergiopoulos I."/>
        </authorList>
    </citation>
    <scope>NUCLEOTIDE SEQUENCE</scope>
    <source>
        <strain evidence="2">Race5_Kim</strain>
    </source>
</reference>
<sequence>MFGAFRPTAPLSGGLLWKIPWRLSAPQKLRHRRRMRRVDNVVSVLDTALKRSATTSIPQVRNSAPSEAPTTSPSTGKATPAELSSTAEGQRLLEHETNADLESRRHGKGPKRGELVPQHDEVGHTGVSVKVHSKKLLKEQAAQEKTTKLIERWKADMPTEQEMLPRDKYSMFDKKVKGYRKGVHKLPKWTRLSQRVNPPGF</sequence>
<dbReference type="OrthoDB" id="2332379at2759"/>
<keyword evidence="3" id="KW-1185">Reference proteome</keyword>
<dbReference type="EMBL" id="CP090167">
    <property type="protein sequence ID" value="UJO17271.1"/>
    <property type="molecule type" value="Genomic_DNA"/>
</dbReference>
<gene>
    <name evidence="2" type="ORF">CLAFUR5_06561</name>
</gene>